<dbReference type="NCBIfam" id="TIGR03100">
    <property type="entry name" value="hydr1_PEP"/>
    <property type="match status" value="1"/>
</dbReference>
<sequence length="322" mass="34648">MSVLEQAVLFPCEGEQLVAVVAAPWQAQAAAGAGSEPGSDRRDGIAGADGLAATASGALHVPECGVLIIVGGPQYRVGSHRQFVHLSRRLAAAGYPSMRFDYRGMGDASGAMRSFEEVGADIAAAIDAFQRCVPSLRRIVLWGLCDAASAALLYVDATRDTRLTGLVLLNPWVRSESSQARTQIKHYYGQRLLQKEFWSKLGSGQMEVGRSVRELLGAALRSRRRAAAATAPARQSFQDGMAAGWRGFAGQILLVLSGNDYTAKEFIEYSVSDQAWSGLLEAANVHRVELVDADHTFSSSHQRARVEDATLSWLAALEGGWR</sequence>
<evidence type="ECO:0000259" key="1">
    <source>
        <dbReference type="Pfam" id="PF12697"/>
    </source>
</evidence>
<accession>A0A011M6Z6</accession>
<gene>
    <name evidence="2" type="ORF">AW08_03205</name>
</gene>
<dbReference type="PATRIC" id="fig|1454001.3.peg.3253"/>
<name>A0A011M6Z6_9PROT</name>
<organism evidence="2 3">
    <name type="scientific">Candidatus Accumulibacter adjunctus</name>
    <dbReference type="NCBI Taxonomy" id="1454001"/>
    <lineage>
        <taxon>Bacteria</taxon>
        <taxon>Pseudomonadati</taxon>
        <taxon>Pseudomonadota</taxon>
        <taxon>Betaproteobacteria</taxon>
        <taxon>Candidatus Accumulibacter</taxon>
    </lineage>
</organism>
<keyword evidence="2" id="KW-0378">Hydrolase</keyword>
<dbReference type="Gene3D" id="3.40.50.1820">
    <property type="entry name" value="alpha/beta hydrolase"/>
    <property type="match status" value="1"/>
</dbReference>
<dbReference type="InterPro" id="IPR000073">
    <property type="entry name" value="AB_hydrolase_1"/>
</dbReference>
<dbReference type="AlphaFoldDB" id="A0A011M6Z6"/>
<dbReference type="EMBL" id="JFAX01000023">
    <property type="protein sequence ID" value="EXI65408.1"/>
    <property type="molecule type" value="Genomic_DNA"/>
</dbReference>
<feature type="domain" description="AB hydrolase-1" evidence="1">
    <location>
        <begin position="81"/>
        <end position="307"/>
    </location>
</feature>
<reference evidence="2" key="1">
    <citation type="submission" date="2014-02" db="EMBL/GenBank/DDBJ databases">
        <title>Expanding our view of genomic diversity in Candidatus Accumulibacter clades.</title>
        <authorList>
            <person name="Skennerton C.T."/>
            <person name="Barr J.J."/>
            <person name="Slater F.R."/>
            <person name="Bond P.L."/>
            <person name="Tyson G.W."/>
        </authorList>
    </citation>
    <scope>NUCLEOTIDE SEQUENCE [LARGE SCALE GENOMIC DNA]</scope>
</reference>
<dbReference type="Pfam" id="PF12697">
    <property type="entry name" value="Abhydrolase_6"/>
    <property type="match status" value="1"/>
</dbReference>
<evidence type="ECO:0000313" key="2">
    <source>
        <dbReference type="EMBL" id="EXI65408.1"/>
    </source>
</evidence>
<comment type="caution">
    <text evidence="2">The sequence shown here is derived from an EMBL/GenBank/DDBJ whole genome shotgun (WGS) entry which is preliminary data.</text>
</comment>
<keyword evidence="3" id="KW-1185">Reference proteome</keyword>
<protein>
    <submittedName>
        <fullName evidence="2">Exosortase A system-associated hydrolase 1</fullName>
    </submittedName>
</protein>
<evidence type="ECO:0000313" key="3">
    <source>
        <dbReference type="Proteomes" id="UP000020218"/>
    </source>
</evidence>
<dbReference type="GO" id="GO:0016787">
    <property type="term" value="F:hydrolase activity"/>
    <property type="evidence" value="ECO:0007669"/>
    <property type="project" value="UniProtKB-KW"/>
</dbReference>
<dbReference type="STRING" id="1454001.AW08_03205"/>
<dbReference type="InterPro" id="IPR029058">
    <property type="entry name" value="AB_hydrolase_fold"/>
</dbReference>
<dbReference type="SUPFAM" id="SSF53474">
    <property type="entry name" value="alpha/beta-Hydrolases"/>
    <property type="match status" value="1"/>
</dbReference>
<dbReference type="Proteomes" id="UP000020218">
    <property type="component" value="Unassembled WGS sequence"/>
</dbReference>
<proteinExistence type="predicted"/>
<dbReference type="ESTHER" id="9prot-a0a011m6z6">
    <property type="family name" value="Hydrolase-1_PEP"/>
</dbReference>
<dbReference type="InterPro" id="IPR017531">
    <property type="entry name" value="Hydrolase-1_PEP"/>
</dbReference>